<accession>A0ABN2K2M1</accession>
<evidence type="ECO:0000313" key="4">
    <source>
        <dbReference type="Proteomes" id="UP001501204"/>
    </source>
</evidence>
<proteinExistence type="predicted"/>
<dbReference type="Proteomes" id="UP001501204">
    <property type="component" value="Unassembled WGS sequence"/>
</dbReference>
<feature type="transmembrane region" description="Helical" evidence="2">
    <location>
        <begin position="20"/>
        <end position="48"/>
    </location>
</feature>
<keyword evidence="2" id="KW-0812">Transmembrane</keyword>
<evidence type="ECO:0000313" key="3">
    <source>
        <dbReference type="EMBL" id="GAA1747163.1"/>
    </source>
</evidence>
<evidence type="ECO:0000256" key="2">
    <source>
        <dbReference type="SAM" id="Phobius"/>
    </source>
</evidence>
<keyword evidence="4" id="KW-1185">Reference proteome</keyword>
<comment type="caution">
    <text evidence="3">The sequence shown here is derived from an EMBL/GenBank/DDBJ whole genome shotgun (WGS) entry which is preliminary data.</text>
</comment>
<gene>
    <name evidence="3" type="ORF">GCM10009767_02320</name>
</gene>
<protein>
    <submittedName>
        <fullName evidence="3">Uncharacterized protein</fullName>
    </submittedName>
</protein>
<organism evidence="3 4">
    <name type="scientific">Kocuria aegyptia</name>
    <dbReference type="NCBI Taxonomy" id="330943"/>
    <lineage>
        <taxon>Bacteria</taxon>
        <taxon>Bacillati</taxon>
        <taxon>Actinomycetota</taxon>
        <taxon>Actinomycetes</taxon>
        <taxon>Micrococcales</taxon>
        <taxon>Micrococcaceae</taxon>
        <taxon>Kocuria</taxon>
    </lineage>
</organism>
<keyword evidence="2" id="KW-0472">Membrane</keyword>
<reference evidence="4" key="1">
    <citation type="journal article" date="2019" name="Int. J. Syst. Evol. Microbiol.">
        <title>The Global Catalogue of Microorganisms (GCM) 10K type strain sequencing project: providing services to taxonomists for standard genome sequencing and annotation.</title>
        <authorList>
            <consortium name="The Broad Institute Genomics Platform"/>
            <consortium name="The Broad Institute Genome Sequencing Center for Infectious Disease"/>
            <person name="Wu L."/>
            <person name="Ma J."/>
        </authorList>
    </citation>
    <scope>NUCLEOTIDE SEQUENCE [LARGE SCALE GENOMIC DNA]</scope>
    <source>
        <strain evidence="4">JCM 14735</strain>
    </source>
</reference>
<dbReference type="RefSeq" id="WP_344119081.1">
    <property type="nucleotide sequence ID" value="NZ_BAAAOA010000005.1"/>
</dbReference>
<feature type="region of interest" description="Disordered" evidence="1">
    <location>
        <begin position="69"/>
        <end position="102"/>
    </location>
</feature>
<name>A0ABN2K2M1_9MICC</name>
<dbReference type="EMBL" id="BAAAOA010000005">
    <property type="protein sequence ID" value="GAA1747163.1"/>
    <property type="molecule type" value="Genomic_DNA"/>
</dbReference>
<sequence length="102" mass="11505">MTVPDDRPEGAWWSGALVNALVVFVTVVVGLLYGWGVSVPLGVALFFLRLRWQLGPFWTREQRSQIRRRAQQHAGGWQGSRHSANTLGCHREASVRSLSHRL</sequence>
<evidence type="ECO:0000256" key="1">
    <source>
        <dbReference type="SAM" id="MobiDB-lite"/>
    </source>
</evidence>
<keyword evidence="2" id="KW-1133">Transmembrane helix</keyword>